<dbReference type="GeneID" id="92095302"/>
<dbReference type="InterPro" id="IPR029058">
    <property type="entry name" value="AB_hydrolase_fold"/>
</dbReference>
<dbReference type="Gene3D" id="3.40.50.1820">
    <property type="entry name" value="alpha/beta hydrolase"/>
    <property type="match status" value="1"/>
</dbReference>
<dbReference type="Pfam" id="PF12697">
    <property type="entry name" value="Abhydrolase_6"/>
    <property type="match status" value="1"/>
</dbReference>
<name>A0ABR1TTD5_9PEZI</name>
<dbReference type="RefSeq" id="XP_066711349.1">
    <property type="nucleotide sequence ID" value="XM_066862239.1"/>
</dbReference>
<dbReference type="InterPro" id="IPR000073">
    <property type="entry name" value="AB_hydrolase_1"/>
</dbReference>
<feature type="signal peptide" evidence="1">
    <location>
        <begin position="1"/>
        <end position="27"/>
    </location>
</feature>
<accession>A0ABR1TTD5</accession>
<dbReference type="SUPFAM" id="SSF53474">
    <property type="entry name" value="alpha/beta-Hydrolases"/>
    <property type="match status" value="1"/>
</dbReference>
<sequence>MPQPRKPLALGGAAFFLATALVSPALARHCRNPTIPVHITAANTDLGADFPTPQTDVEFTDFFLSNLQHGRQPPDTTPPKTKNVTGDYELAATYCEPSPDPANSSNKTTTTPKVLQILTHGIGFGHDYWDFAYYEYSYVNHALAHGYATLDWDRLGLGESTRLDPVHEVQLPLEVEALRELTRLLRAGSVDLHLNPDSDNGETTTTTTTTTTPPKFDKIVHVGHSLGSSVVYALAAVDGLVLTGWSTVPDFMSAGFIGLHLEQARPKGGPLAGYAPGYVVMGDVTALHTDFFAPGAYDPAILAPAYAATQPTTVGEIATGSYMASTKLEVTVPSLVITGQKDLIFCGTDCFGTNDPNLAFAPRSRELKLPSDESARNYHRVRIGPWPKPGT</sequence>
<proteinExistence type="predicted"/>
<dbReference type="Proteomes" id="UP001480595">
    <property type="component" value="Unassembled WGS sequence"/>
</dbReference>
<evidence type="ECO:0000259" key="2">
    <source>
        <dbReference type="Pfam" id="PF12697"/>
    </source>
</evidence>
<dbReference type="EMBL" id="JAQQWL010000011">
    <property type="protein sequence ID" value="KAK8049100.1"/>
    <property type="molecule type" value="Genomic_DNA"/>
</dbReference>
<feature type="domain" description="AB hydrolase-1" evidence="2">
    <location>
        <begin position="117"/>
        <end position="346"/>
    </location>
</feature>
<keyword evidence="1" id="KW-0732">Signal</keyword>
<gene>
    <name evidence="3" type="ORF">PG994_010830</name>
</gene>
<reference evidence="3 4" key="1">
    <citation type="submission" date="2023-01" db="EMBL/GenBank/DDBJ databases">
        <title>Analysis of 21 Apiospora genomes using comparative genomics revels a genus with tremendous synthesis potential of carbohydrate active enzymes and secondary metabolites.</title>
        <authorList>
            <person name="Sorensen T."/>
        </authorList>
    </citation>
    <scope>NUCLEOTIDE SEQUENCE [LARGE SCALE GENOMIC DNA]</scope>
    <source>
        <strain evidence="3 4">CBS 135458</strain>
    </source>
</reference>
<evidence type="ECO:0000313" key="4">
    <source>
        <dbReference type="Proteomes" id="UP001480595"/>
    </source>
</evidence>
<comment type="caution">
    <text evidence="3">The sequence shown here is derived from an EMBL/GenBank/DDBJ whole genome shotgun (WGS) entry which is preliminary data.</text>
</comment>
<evidence type="ECO:0000313" key="3">
    <source>
        <dbReference type="EMBL" id="KAK8049100.1"/>
    </source>
</evidence>
<keyword evidence="4" id="KW-1185">Reference proteome</keyword>
<organism evidence="3 4">
    <name type="scientific">Apiospora phragmitis</name>
    <dbReference type="NCBI Taxonomy" id="2905665"/>
    <lineage>
        <taxon>Eukaryota</taxon>
        <taxon>Fungi</taxon>
        <taxon>Dikarya</taxon>
        <taxon>Ascomycota</taxon>
        <taxon>Pezizomycotina</taxon>
        <taxon>Sordariomycetes</taxon>
        <taxon>Xylariomycetidae</taxon>
        <taxon>Amphisphaeriales</taxon>
        <taxon>Apiosporaceae</taxon>
        <taxon>Apiospora</taxon>
    </lineage>
</organism>
<feature type="chain" id="PRO_5045948339" description="AB hydrolase-1 domain-containing protein" evidence="1">
    <location>
        <begin position="28"/>
        <end position="391"/>
    </location>
</feature>
<protein>
    <recommendedName>
        <fullName evidence="2">AB hydrolase-1 domain-containing protein</fullName>
    </recommendedName>
</protein>
<evidence type="ECO:0000256" key="1">
    <source>
        <dbReference type="SAM" id="SignalP"/>
    </source>
</evidence>